<evidence type="ECO:0000259" key="1">
    <source>
        <dbReference type="Pfam" id="PF02541"/>
    </source>
</evidence>
<dbReference type="AlphaFoldDB" id="A0A5C8PPF4"/>
<dbReference type="PANTHER" id="PTHR30005">
    <property type="entry name" value="EXOPOLYPHOSPHATASE"/>
    <property type="match status" value="1"/>
</dbReference>
<dbReference type="GO" id="GO:0016462">
    <property type="term" value="F:pyrophosphatase activity"/>
    <property type="evidence" value="ECO:0007669"/>
    <property type="project" value="TreeGrafter"/>
</dbReference>
<evidence type="ECO:0000313" key="2">
    <source>
        <dbReference type="EMBL" id="TXL76428.1"/>
    </source>
</evidence>
<evidence type="ECO:0000313" key="3">
    <source>
        <dbReference type="Proteomes" id="UP000321638"/>
    </source>
</evidence>
<accession>A0A5C8PPF4</accession>
<gene>
    <name evidence="2" type="ORF">FHP25_12340</name>
</gene>
<dbReference type="Gene3D" id="3.30.420.40">
    <property type="match status" value="1"/>
</dbReference>
<comment type="caution">
    <text evidence="2">The sequence shown here is derived from an EMBL/GenBank/DDBJ whole genome shotgun (WGS) entry which is preliminary data.</text>
</comment>
<feature type="domain" description="Ppx/GppA phosphatase N-terminal" evidence="1">
    <location>
        <begin position="34"/>
        <end position="341"/>
    </location>
</feature>
<dbReference type="InterPro" id="IPR003695">
    <property type="entry name" value="Ppx_GppA_N"/>
</dbReference>
<dbReference type="EMBL" id="VDUZ01000011">
    <property type="protein sequence ID" value="TXL76428.1"/>
    <property type="molecule type" value="Genomic_DNA"/>
</dbReference>
<proteinExistence type="predicted"/>
<dbReference type="RefSeq" id="WP_147847236.1">
    <property type="nucleotide sequence ID" value="NZ_DATAJT010000613.1"/>
</dbReference>
<dbReference type="InterPro" id="IPR050273">
    <property type="entry name" value="GppA/Ppx_hydrolase"/>
</dbReference>
<dbReference type="OrthoDB" id="9793035at2"/>
<dbReference type="Gene3D" id="3.30.420.150">
    <property type="entry name" value="Exopolyphosphatase. Domain 2"/>
    <property type="match status" value="1"/>
</dbReference>
<dbReference type="Pfam" id="PF02541">
    <property type="entry name" value="Ppx-GppA"/>
    <property type="match status" value="1"/>
</dbReference>
<reference evidence="2 3" key="1">
    <citation type="submission" date="2019-06" db="EMBL/GenBank/DDBJ databases">
        <title>New taxonomy in bacterial strain CC-CFT640, isolated from vineyard.</title>
        <authorList>
            <person name="Lin S.-Y."/>
            <person name="Tsai C.-F."/>
            <person name="Young C.-C."/>
        </authorList>
    </citation>
    <scope>NUCLEOTIDE SEQUENCE [LARGE SCALE GENOMIC DNA]</scope>
    <source>
        <strain evidence="2 3">CC-CFT640</strain>
    </source>
</reference>
<dbReference type="InterPro" id="IPR043129">
    <property type="entry name" value="ATPase_NBD"/>
</dbReference>
<name>A0A5C8PPF4_9HYPH</name>
<dbReference type="SUPFAM" id="SSF53067">
    <property type="entry name" value="Actin-like ATPase domain"/>
    <property type="match status" value="2"/>
</dbReference>
<dbReference type="CDD" id="cd24054">
    <property type="entry name" value="ASKHA_NBD_AaPPX-GppA_MtPPX2-like"/>
    <property type="match status" value="1"/>
</dbReference>
<sequence length="362" mass="38666">MTEAGTGVGGWRCGRFAHTFAAIDLGTNNCRLLVARASATGFDVLDSYSRPVRLGEGIAAHETLCSGAIDRTLDALEACAGKIRKAGVTRSRHIATEACRRALNGADFLARVQARTGLTFRIITPQEEARLALASCESLIDRRATHVLLVDIGGGSTDVVWVAARPREDGPCGVALTILDTVSVPWGVVTLTESRLAGQSRREPLAAGVYEQMVAQIMEALAPFCRRNAVRARAAAGGVQMIGASGTVTTMAAYGMGLKRYHRATVDGTSIERDTILRLGAQLARMSVAELAELPCIGWERAELALAGGAILEAVCRQWPVNRVVVADRGLREGVLVDLMREADRECDPLTRRLEETAATTS</sequence>
<protein>
    <submittedName>
        <fullName evidence="2">Ppx/GppA family phosphatase</fullName>
    </submittedName>
</protein>
<dbReference type="Proteomes" id="UP000321638">
    <property type="component" value="Unassembled WGS sequence"/>
</dbReference>
<dbReference type="PANTHER" id="PTHR30005:SF0">
    <property type="entry name" value="RETROGRADE REGULATION PROTEIN 2"/>
    <property type="match status" value="1"/>
</dbReference>
<organism evidence="2 3">
    <name type="scientific">Vineibacter terrae</name>
    <dbReference type="NCBI Taxonomy" id="2586908"/>
    <lineage>
        <taxon>Bacteria</taxon>
        <taxon>Pseudomonadati</taxon>
        <taxon>Pseudomonadota</taxon>
        <taxon>Alphaproteobacteria</taxon>
        <taxon>Hyphomicrobiales</taxon>
        <taxon>Vineibacter</taxon>
    </lineage>
</organism>
<keyword evidence="3" id="KW-1185">Reference proteome</keyword>